<organism evidence="1 2">
    <name type="scientific">Shinella yambaruensis</name>
    <dbReference type="NCBI Taxonomy" id="415996"/>
    <lineage>
        <taxon>Bacteria</taxon>
        <taxon>Pseudomonadati</taxon>
        <taxon>Pseudomonadota</taxon>
        <taxon>Alphaproteobacteria</taxon>
        <taxon>Hyphomicrobiales</taxon>
        <taxon>Rhizobiaceae</taxon>
        <taxon>Shinella</taxon>
    </lineage>
</organism>
<accession>A0ABQ5ZE37</accession>
<proteinExistence type="predicted"/>
<keyword evidence="2" id="KW-1185">Reference proteome</keyword>
<evidence type="ECO:0000313" key="1">
    <source>
        <dbReference type="EMBL" id="GLR50029.1"/>
    </source>
</evidence>
<evidence type="ECO:0008006" key="3">
    <source>
        <dbReference type="Google" id="ProtNLM"/>
    </source>
</evidence>
<name>A0ABQ5ZE37_9HYPH</name>
<reference evidence="2" key="1">
    <citation type="journal article" date="2019" name="Int. J. Syst. Evol. Microbiol.">
        <title>The Global Catalogue of Microorganisms (GCM) 10K type strain sequencing project: providing services to taxonomists for standard genome sequencing and annotation.</title>
        <authorList>
            <consortium name="The Broad Institute Genomics Platform"/>
            <consortium name="The Broad Institute Genome Sequencing Center for Infectious Disease"/>
            <person name="Wu L."/>
            <person name="Ma J."/>
        </authorList>
    </citation>
    <scope>NUCLEOTIDE SEQUENCE [LARGE SCALE GENOMIC DNA]</scope>
    <source>
        <strain evidence="2">NBRC 102122</strain>
    </source>
</reference>
<gene>
    <name evidence="1" type="ORF">GCM10007923_12340</name>
</gene>
<dbReference type="EMBL" id="BSOP01000009">
    <property type="protein sequence ID" value="GLR50029.1"/>
    <property type="molecule type" value="Genomic_DNA"/>
</dbReference>
<comment type="caution">
    <text evidence="1">The sequence shown here is derived from an EMBL/GenBank/DDBJ whole genome shotgun (WGS) entry which is preliminary data.</text>
</comment>
<sequence>MVYAVVVFQVKADASPVIGANRHGLRADFLNHAERAVLYAKPTLVLQEHDAIPGGEVVFAALDCHAHVLAKIASLPHPVAGGLVKFAHLGIGVGENDAAAVR</sequence>
<protein>
    <recommendedName>
        <fullName evidence="3">DUF1330 domain-containing protein</fullName>
    </recommendedName>
</protein>
<dbReference type="Proteomes" id="UP001156702">
    <property type="component" value="Unassembled WGS sequence"/>
</dbReference>
<evidence type="ECO:0000313" key="2">
    <source>
        <dbReference type="Proteomes" id="UP001156702"/>
    </source>
</evidence>